<evidence type="ECO:0000313" key="8">
    <source>
        <dbReference type="EnsemblPlants" id="AUR62000481-RA:cds"/>
    </source>
</evidence>
<keyword evidence="3 7" id="KW-0812">Transmembrane</keyword>
<dbReference type="AlphaFoldDB" id="A0A803KN75"/>
<dbReference type="GO" id="GO:0016020">
    <property type="term" value="C:membrane"/>
    <property type="evidence" value="ECO:0007669"/>
    <property type="project" value="UniProtKB-SubCell"/>
</dbReference>
<keyword evidence="4 7" id="KW-1133">Transmembrane helix</keyword>
<protein>
    <submittedName>
        <fullName evidence="8">Uncharacterized protein</fullName>
    </submittedName>
</protein>
<feature type="region of interest" description="Disordered" evidence="6">
    <location>
        <begin position="60"/>
        <end position="85"/>
    </location>
</feature>
<comment type="subcellular location">
    <subcellularLocation>
        <location evidence="1">Membrane</location>
    </subcellularLocation>
</comment>
<evidence type="ECO:0000256" key="4">
    <source>
        <dbReference type="ARBA" id="ARBA00022989"/>
    </source>
</evidence>
<evidence type="ECO:0000256" key="6">
    <source>
        <dbReference type="SAM" id="MobiDB-lite"/>
    </source>
</evidence>
<evidence type="ECO:0000256" key="2">
    <source>
        <dbReference type="ARBA" id="ARBA00009530"/>
    </source>
</evidence>
<feature type="compositionally biased region" description="Basic and acidic residues" evidence="6">
    <location>
        <begin position="67"/>
        <end position="85"/>
    </location>
</feature>
<dbReference type="Pfam" id="PF01679">
    <property type="entry name" value="Pmp3"/>
    <property type="match status" value="1"/>
</dbReference>
<name>A0A803KN75_CHEQI</name>
<organism evidence="8 9">
    <name type="scientific">Chenopodium quinoa</name>
    <name type="common">Quinoa</name>
    <dbReference type="NCBI Taxonomy" id="63459"/>
    <lineage>
        <taxon>Eukaryota</taxon>
        <taxon>Viridiplantae</taxon>
        <taxon>Streptophyta</taxon>
        <taxon>Embryophyta</taxon>
        <taxon>Tracheophyta</taxon>
        <taxon>Spermatophyta</taxon>
        <taxon>Magnoliopsida</taxon>
        <taxon>eudicotyledons</taxon>
        <taxon>Gunneridae</taxon>
        <taxon>Pentapetalae</taxon>
        <taxon>Caryophyllales</taxon>
        <taxon>Chenopodiaceae</taxon>
        <taxon>Chenopodioideae</taxon>
        <taxon>Atripliceae</taxon>
        <taxon>Chenopodium</taxon>
    </lineage>
</organism>
<sequence>MTDEGTATFIDIILAIFLPPLGVFLKWVVRRVEEVVPEKGWGKGVAKGIAGGRGASEVIKGGRRRRDGVGRREREGMRAGREGGG</sequence>
<comment type="similarity">
    <text evidence="2">Belongs to the UPF0057 (PMP3) family.</text>
</comment>
<evidence type="ECO:0000256" key="5">
    <source>
        <dbReference type="ARBA" id="ARBA00023136"/>
    </source>
</evidence>
<feature type="transmembrane region" description="Helical" evidence="7">
    <location>
        <begin position="6"/>
        <end position="29"/>
    </location>
</feature>
<reference evidence="8" key="1">
    <citation type="journal article" date="2017" name="Nature">
        <title>The genome of Chenopodium quinoa.</title>
        <authorList>
            <person name="Jarvis D.E."/>
            <person name="Ho Y.S."/>
            <person name="Lightfoot D.J."/>
            <person name="Schmoeckel S.M."/>
            <person name="Li B."/>
            <person name="Borm T.J.A."/>
            <person name="Ohyanagi H."/>
            <person name="Mineta K."/>
            <person name="Michell C.T."/>
            <person name="Saber N."/>
            <person name="Kharbatia N.M."/>
            <person name="Rupper R.R."/>
            <person name="Sharp A.R."/>
            <person name="Dally N."/>
            <person name="Boughton B.A."/>
            <person name="Woo Y.H."/>
            <person name="Gao G."/>
            <person name="Schijlen E.G.W.M."/>
            <person name="Guo X."/>
            <person name="Momin A.A."/>
            <person name="Negrao S."/>
            <person name="Al-Babili S."/>
            <person name="Gehring C."/>
            <person name="Roessner U."/>
            <person name="Jung C."/>
            <person name="Murphy K."/>
            <person name="Arold S.T."/>
            <person name="Gojobori T."/>
            <person name="van der Linden C.G."/>
            <person name="van Loo E.N."/>
            <person name="Jellen E.N."/>
            <person name="Maughan P.J."/>
            <person name="Tester M."/>
        </authorList>
    </citation>
    <scope>NUCLEOTIDE SEQUENCE [LARGE SCALE GENOMIC DNA]</scope>
    <source>
        <strain evidence="8">cv. PI 614886</strain>
    </source>
</reference>
<keyword evidence="5 7" id="KW-0472">Membrane</keyword>
<dbReference type="EnsemblPlants" id="AUR62000481-RA">
    <property type="protein sequence ID" value="AUR62000481-RA:cds"/>
    <property type="gene ID" value="AUR62000481"/>
</dbReference>
<accession>A0A803KN75</accession>
<dbReference type="Gramene" id="AUR62000481-RA">
    <property type="protein sequence ID" value="AUR62000481-RA:cds"/>
    <property type="gene ID" value="AUR62000481"/>
</dbReference>
<evidence type="ECO:0000256" key="7">
    <source>
        <dbReference type="SAM" id="Phobius"/>
    </source>
</evidence>
<evidence type="ECO:0000256" key="1">
    <source>
        <dbReference type="ARBA" id="ARBA00004370"/>
    </source>
</evidence>
<keyword evidence="9" id="KW-1185">Reference proteome</keyword>
<proteinExistence type="inferred from homology"/>
<evidence type="ECO:0000313" key="9">
    <source>
        <dbReference type="Proteomes" id="UP000596660"/>
    </source>
</evidence>
<dbReference type="InterPro" id="IPR000612">
    <property type="entry name" value="PMP3"/>
</dbReference>
<dbReference type="Proteomes" id="UP000596660">
    <property type="component" value="Unplaced"/>
</dbReference>
<reference evidence="8" key="2">
    <citation type="submission" date="2021-03" db="UniProtKB">
        <authorList>
            <consortium name="EnsemblPlants"/>
        </authorList>
    </citation>
    <scope>IDENTIFICATION</scope>
</reference>
<evidence type="ECO:0000256" key="3">
    <source>
        <dbReference type="ARBA" id="ARBA00022692"/>
    </source>
</evidence>